<organism evidence="3 4">
    <name type="scientific">Rubus argutus</name>
    <name type="common">Southern blackberry</name>
    <dbReference type="NCBI Taxonomy" id="59490"/>
    <lineage>
        <taxon>Eukaryota</taxon>
        <taxon>Viridiplantae</taxon>
        <taxon>Streptophyta</taxon>
        <taxon>Embryophyta</taxon>
        <taxon>Tracheophyta</taxon>
        <taxon>Spermatophyta</taxon>
        <taxon>Magnoliopsida</taxon>
        <taxon>eudicotyledons</taxon>
        <taxon>Gunneridae</taxon>
        <taxon>Pentapetalae</taxon>
        <taxon>rosids</taxon>
        <taxon>fabids</taxon>
        <taxon>Rosales</taxon>
        <taxon>Rosaceae</taxon>
        <taxon>Rosoideae</taxon>
        <taxon>Rosoideae incertae sedis</taxon>
        <taxon>Rubus</taxon>
    </lineage>
</organism>
<keyword evidence="4" id="KW-1185">Reference proteome</keyword>
<dbReference type="EMBL" id="JBEDUW010000005">
    <property type="protein sequence ID" value="KAK9928486.1"/>
    <property type="molecule type" value="Genomic_DNA"/>
</dbReference>
<reference evidence="3 4" key="1">
    <citation type="journal article" date="2023" name="G3 (Bethesda)">
        <title>A chromosome-length genome assembly and annotation of blackberry (Rubus argutus, cv. 'Hillquist').</title>
        <authorList>
            <person name="Bruna T."/>
            <person name="Aryal R."/>
            <person name="Dudchenko O."/>
            <person name="Sargent D.J."/>
            <person name="Mead D."/>
            <person name="Buti M."/>
            <person name="Cavallini A."/>
            <person name="Hytonen T."/>
            <person name="Andres J."/>
            <person name="Pham M."/>
            <person name="Weisz D."/>
            <person name="Mascagni F."/>
            <person name="Usai G."/>
            <person name="Natali L."/>
            <person name="Bassil N."/>
            <person name="Fernandez G.E."/>
            <person name="Lomsadze A."/>
            <person name="Armour M."/>
            <person name="Olukolu B."/>
            <person name="Poorten T."/>
            <person name="Britton C."/>
            <person name="Davik J."/>
            <person name="Ashrafi H."/>
            <person name="Aiden E.L."/>
            <person name="Borodovsky M."/>
            <person name="Worthington M."/>
        </authorList>
    </citation>
    <scope>NUCLEOTIDE SEQUENCE [LARGE SCALE GENOMIC DNA]</scope>
    <source>
        <strain evidence="3">PI 553951</strain>
    </source>
</reference>
<proteinExistence type="predicted"/>
<dbReference type="AlphaFoldDB" id="A0AAW1WV70"/>
<evidence type="ECO:0000256" key="2">
    <source>
        <dbReference type="ARBA" id="ARBA00023002"/>
    </source>
</evidence>
<keyword evidence="2" id="KW-0560">Oxidoreductase</keyword>
<dbReference type="GO" id="GO:0016616">
    <property type="term" value="F:oxidoreductase activity, acting on the CH-OH group of donors, NAD or NADP as acceptor"/>
    <property type="evidence" value="ECO:0007669"/>
    <property type="project" value="TreeGrafter"/>
</dbReference>
<gene>
    <name evidence="3" type="ORF">M0R45_025619</name>
</gene>
<dbReference type="SUPFAM" id="SSF51735">
    <property type="entry name" value="NAD(P)-binding Rossmann-fold domains"/>
    <property type="match status" value="1"/>
</dbReference>
<name>A0AAW1WV70_RUBAR</name>
<dbReference type="Proteomes" id="UP001457282">
    <property type="component" value="Unassembled WGS sequence"/>
</dbReference>
<protein>
    <submittedName>
        <fullName evidence="3">Uncharacterized protein</fullName>
    </submittedName>
</protein>
<dbReference type="Gene3D" id="3.40.50.720">
    <property type="entry name" value="NAD(P)-binding Rossmann-like Domain"/>
    <property type="match status" value="1"/>
</dbReference>
<evidence type="ECO:0000313" key="4">
    <source>
        <dbReference type="Proteomes" id="UP001457282"/>
    </source>
</evidence>
<evidence type="ECO:0000256" key="1">
    <source>
        <dbReference type="ARBA" id="ARBA00022857"/>
    </source>
</evidence>
<dbReference type="InterPro" id="IPR036291">
    <property type="entry name" value="NAD(P)-bd_dom_sf"/>
</dbReference>
<sequence>MNTAKKWYLLSKTQAESEALEFGKRSGLEVVTVCPSTILGPVLQSTLTSSSGLLPMGLKGGFGSFGYNYWTVVDVRDLAEALLLAYNKSEAGERYICTSHAIGVEDVVEKYLKTAYPNYNYSDKLSHTEEEEEKLSSEKLQRLGWTYRPLEETLIDSIENCRKIGVLE</sequence>
<dbReference type="PANTHER" id="PTHR10366">
    <property type="entry name" value="NAD DEPENDENT EPIMERASE/DEHYDRATASE"/>
    <property type="match status" value="1"/>
</dbReference>
<evidence type="ECO:0000313" key="3">
    <source>
        <dbReference type="EMBL" id="KAK9928486.1"/>
    </source>
</evidence>
<accession>A0AAW1WV70</accession>
<comment type="caution">
    <text evidence="3">The sequence shown here is derived from an EMBL/GenBank/DDBJ whole genome shotgun (WGS) entry which is preliminary data.</text>
</comment>
<keyword evidence="1" id="KW-0521">NADP</keyword>
<dbReference type="InterPro" id="IPR050425">
    <property type="entry name" value="NAD(P)_dehydrat-like"/>
</dbReference>
<dbReference type="PANTHER" id="PTHR10366:SF776">
    <property type="entry name" value="NAD(P)-BINDING ROSSMANN-FOLD SUPERFAMILY PROTEIN"/>
    <property type="match status" value="1"/>
</dbReference>